<dbReference type="GO" id="GO:0016740">
    <property type="term" value="F:transferase activity"/>
    <property type="evidence" value="ECO:0007669"/>
    <property type="project" value="UniProtKB-KW"/>
</dbReference>
<dbReference type="Proteomes" id="UP000028341">
    <property type="component" value="Unassembled WGS sequence"/>
</dbReference>
<evidence type="ECO:0000313" key="1">
    <source>
        <dbReference type="EMBL" id="KES05114.1"/>
    </source>
</evidence>
<reference evidence="1 2" key="1">
    <citation type="submission" date="2014-02" db="EMBL/GenBank/DDBJ databases">
        <title>The genome announcement of Streptomyces toyocaensis NRRL15009.</title>
        <authorList>
            <person name="Hong H.-J."/>
            <person name="Kwun M.J."/>
        </authorList>
    </citation>
    <scope>NUCLEOTIDE SEQUENCE [LARGE SCALE GENOMIC DNA]</scope>
    <source>
        <strain evidence="1 2">NRRL 15009</strain>
    </source>
</reference>
<proteinExistence type="predicted"/>
<accession>A0A081XNJ1</accession>
<keyword evidence="1" id="KW-0808">Transferase</keyword>
<dbReference type="OrthoDB" id="3517562at2"/>
<dbReference type="STRING" id="55952.BU52_22075"/>
<dbReference type="EMBL" id="JFCB01000020">
    <property type="protein sequence ID" value="KES05114.1"/>
    <property type="molecule type" value="Genomic_DNA"/>
</dbReference>
<dbReference type="AlphaFoldDB" id="A0A081XNJ1"/>
<name>A0A081XNJ1_STRTO</name>
<dbReference type="eggNOG" id="COG0438">
    <property type="taxonomic scope" value="Bacteria"/>
</dbReference>
<comment type="caution">
    <text evidence="1">The sequence shown here is derived from an EMBL/GenBank/DDBJ whole genome shotgun (WGS) entry which is preliminary data.</text>
</comment>
<gene>
    <name evidence="1" type="ORF">BU52_22075</name>
</gene>
<keyword evidence="2" id="KW-1185">Reference proteome</keyword>
<dbReference type="RefSeq" id="WP_037936824.1">
    <property type="nucleotide sequence ID" value="NZ_JBFADL010000131.1"/>
</dbReference>
<organism evidence="1 2">
    <name type="scientific">Streptomyces toyocaensis</name>
    <dbReference type="NCBI Taxonomy" id="55952"/>
    <lineage>
        <taxon>Bacteria</taxon>
        <taxon>Bacillati</taxon>
        <taxon>Actinomycetota</taxon>
        <taxon>Actinomycetes</taxon>
        <taxon>Kitasatosporales</taxon>
        <taxon>Streptomycetaceae</taxon>
        <taxon>Streptomyces</taxon>
    </lineage>
</organism>
<protein>
    <submittedName>
        <fullName evidence="1">Transferase</fullName>
    </submittedName>
</protein>
<sequence length="270" mass="29248">MSTEHADDLRTDCTAGAGGRITFRLRLPSPAPARLLLVRRHAKGRPEQESRTLALEPAGSDGEVRAVLEPAPPLAEGRWDPYVLRGPGAERERLRPGLRDVRALVEGCPRDRPSPVAVRVPYATVDGFLAVRAWLRTAHPEVSRVDIADGMVTVHARLHGTGLSEGAAGVLRLRGDKDTVRGFPVRRAGDGFSFTVAYGELVAEDGGARVWDVFLRPAADAPLIRVGRLLDDLADRKGVFVYPRVTVGGSVLRPYYTVDNDLAVEVTARG</sequence>
<evidence type="ECO:0000313" key="2">
    <source>
        <dbReference type="Proteomes" id="UP000028341"/>
    </source>
</evidence>